<dbReference type="GO" id="GO:0005737">
    <property type="term" value="C:cytoplasm"/>
    <property type="evidence" value="ECO:0007669"/>
    <property type="project" value="TreeGrafter"/>
</dbReference>
<evidence type="ECO:0000313" key="1">
    <source>
        <dbReference type="EMBL" id="MBJ3777670.1"/>
    </source>
</evidence>
<organism evidence="1 2">
    <name type="scientific">Acuticoccus mangrovi</name>
    <dbReference type="NCBI Taxonomy" id="2796142"/>
    <lineage>
        <taxon>Bacteria</taxon>
        <taxon>Pseudomonadati</taxon>
        <taxon>Pseudomonadota</taxon>
        <taxon>Alphaproteobacteria</taxon>
        <taxon>Hyphomicrobiales</taxon>
        <taxon>Amorphaceae</taxon>
        <taxon>Acuticoccus</taxon>
    </lineage>
</organism>
<dbReference type="SUPFAM" id="SSF56784">
    <property type="entry name" value="HAD-like"/>
    <property type="match status" value="1"/>
</dbReference>
<dbReference type="InterPro" id="IPR006356">
    <property type="entry name" value="HAD-SF_hydro_IIA_hyp3"/>
</dbReference>
<evidence type="ECO:0000313" key="2">
    <source>
        <dbReference type="Proteomes" id="UP000609531"/>
    </source>
</evidence>
<dbReference type="Proteomes" id="UP000609531">
    <property type="component" value="Unassembled WGS sequence"/>
</dbReference>
<dbReference type="RefSeq" id="WP_198883578.1">
    <property type="nucleotide sequence ID" value="NZ_JAEKJA010000019.1"/>
</dbReference>
<dbReference type="Pfam" id="PF13242">
    <property type="entry name" value="Hydrolase_like"/>
    <property type="match status" value="1"/>
</dbReference>
<dbReference type="PANTHER" id="PTHR19288">
    <property type="entry name" value="4-NITROPHENYLPHOSPHATASE-RELATED"/>
    <property type="match status" value="1"/>
</dbReference>
<proteinExistence type="predicted"/>
<reference evidence="1" key="1">
    <citation type="submission" date="2020-12" db="EMBL/GenBank/DDBJ databases">
        <title>Bacterial taxonomy.</title>
        <authorList>
            <person name="Pan X."/>
        </authorList>
    </citation>
    <scope>NUCLEOTIDE SEQUENCE</scope>
    <source>
        <strain evidence="1">B2012</strain>
    </source>
</reference>
<protein>
    <submittedName>
        <fullName evidence="1">TIGR01459 family HAD-type hydrolase</fullName>
    </submittedName>
</protein>
<dbReference type="PANTHER" id="PTHR19288:SF90">
    <property type="entry name" value="OS08G0542600 PROTEIN"/>
    <property type="match status" value="1"/>
</dbReference>
<sequence length="283" mass="30484">MQQTLISGLSSIADDYDAILCDVWGVLHDGLTAHEGVADALARFRENGPVVLITNAPRPSHPVVAQLKSFGIPETTFDSVVSSGDVVRKFLAEKNVRTVYHIGPTRDLPLYENLPITLVEDPADADAIMCAGLRDDDTESAEDYRAELAGIVPLDKPFICANPDIVVERGGRLVYCAGALGQLYDQLGGTVLQFGKPHDRIYEAAIAEVKRLKPDATRILAVGDGLPTDVTGANRQGLDVLFITDGIHAEELGEPGHPDLDKVAARLAAEELTATHFATRLVW</sequence>
<comment type="caution">
    <text evidence="1">The sequence shown here is derived from an EMBL/GenBank/DDBJ whole genome shotgun (WGS) entry which is preliminary data.</text>
</comment>
<gene>
    <name evidence="1" type="ORF">JCR33_18335</name>
</gene>
<accession>A0A934MI81</accession>
<name>A0A934MI81_9HYPH</name>
<dbReference type="Pfam" id="PF13344">
    <property type="entry name" value="Hydrolase_6"/>
    <property type="match status" value="1"/>
</dbReference>
<keyword evidence="1" id="KW-0378">Hydrolase</keyword>
<dbReference type="NCBIfam" id="TIGR01460">
    <property type="entry name" value="HAD-SF-IIA"/>
    <property type="match status" value="1"/>
</dbReference>
<dbReference type="InterPro" id="IPR036412">
    <property type="entry name" value="HAD-like_sf"/>
</dbReference>
<dbReference type="InterPro" id="IPR023214">
    <property type="entry name" value="HAD_sf"/>
</dbReference>
<dbReference type="CDD" id="cd07525">
    <property type="entry name" value="HAD_like"/>
    <property type="match status" value="1"/>
</dbReference>
<dbReference type="AlphaFoldDB" id="A0A934MI81"/>
<dbReference type="GO" id="GO:0016791">
    <property type="term" value="F:phosphatase activity"/>
    <property type="evidence" value="ECO:0007669"/>
    <property type="project" value="TreeGrafter"/>
</dbReference>
<dbReference type="Gene3D" id="3.40.50.1000">
    <property type="entry name" value="HAD superfamily/HAD-like"/>
    <property type="match status" value="2"/>
</dbReference>
<dbReference type="EMBL" id="JAEKJA010000019">
    <property type="protein sequence ID" value="MBJ3777670.1"/>
    <property type="molecule type" value="Genomic_DNA"/>
</dbReference>
<keyword evidence="2" id="KW-1185">Reference proteome</keyword>
<dbReference type="NCBIfam" id="TIGR01459">
    <property type="entry name" value="HAD-SF-IIA-hyp4"/>
    <property type="match status" value="1"/>
</dbReference>
<dbReference type="InterPro" id="IPR006357">
    <property type="entry name" value="HAD-SF_hydro_IIA"/>
</dbReference>